<evidence type="ECO:0000256" key="1">
    <source>
        <dbReference type="SAM" id="MobiDB-lite"/>
    </source>
</evidence>
<protein>
    <submittedName>
        <fullName evidence="2">Uncharacterized protein</fullName>
    </submittedName>
</protein>
<accession>A0A2J6R7P7</accession>
<dbReference type="EMBL" id="KZ613953">
    <property type="protein sequence ID" value="PMD34536.1"/>
    <property type="molecule type" value="Genomic_DNA"/>
</dbReference>
<evidence type="ECO:0000313" key="2">
    <source>
        <dbReference type="EMBL" id="PMD34536.1"/>
    </source>
</evidence>
<sequence>MSNALDITVEQAREIVRVEAIRKGWVRPELSLSNNPETVEVLESLRHTRESLGDTVNVIATELYSRTGRFILELIQNIEDCSFTHTDKPPTISFTVSPIEIVVESNQDGFLERDVAGICRTGRSWKRGNSGYVGDKGIGFKSVFKVASRVEIQSNAFSFSFEYDGGESAEERLGIITPIVGDRPILPGERPLTRMTLTKNERTRYRNILFEFEALPKTLLLFLSKVKEIHFQIDYLDPARTITRNFDITEEEIGTSCISMHTGNSNSPEQWRYLVVKAPILQLPNDPARRGMNSCEAVLAFPVDEHGLPSIRTGQDIYAFLPVCTVGFNFLLQADFLLQANREELIFDSDWNIEILNRTVEVFCNAMDDFSARPDLRFSWIRFLPNPTAFHMNGLWHKFSSQLLENLIQRRILYRHGPNERYSAELRVSSDQLRILPATHLDENGAPLFADLPGRNSRYLSLAYEHRDVEFLKTVFGVREIEGVRMVNRIKYDLNNPASVMKNPRTSLQWHNRAADLIKLLMGQDQGVENMIKQDLPLVPLNDGRWVTASTPDLRFPSRSGPAIPQDLVTTIRPDPPNSASRRSMFEQLGVTDILPTTVIKRIWRFYTHQALPTTLDISKAHLAYLYWHHDLVRANDDRFSQLWLIDNNGVIINCDNVRTIYLPANDDYGVLELLKSVRKVRSANRIVPECAVHYVNTEYLTLFPSNTRRHGLTWLEWLAKGPGVRNYLRLKYRAGSLSSEFRHLLLYRPEKIIKVLKMNWAIYRREITTSIEGEISQAEVTCLNSRRAVLSTTYFPMRELTNKAEELGVIQTFPFVAVRDLAQDNELLEDWGFLARFGVKFEANLQFYLDILRLHCGPNALPWNSETKSGIVKTYEKISDICNEMNQAVVIEAFHHDSLILHPHAFRSDAMDAVWLEADRCLWIGPEGLLLEKIPLGIAVSYRNNNKLRRLFCEFLGIRNANWTDYRDTLIQLKTRRTTPPDLEIKVVELYRKLARCRISDEDWGSLLTTFETEGLVYAPQSPFWFAPSQCLWASPVPVNGKAILHPWYADDPGPIPFFQTRLKISAASLATLVEGLRALAQGVPSISRIKEMIGAINAMSPQPEDLASLADVNFLPIAYSSFTPTVINFHNCRSNFSIVDRKKLTDIFKRRTAILDFSLEEVRHLDPFLQGLSLGNKFLSRLCIEETACRDDGTEDIALTEKFRDRACYLLRCAVSNRTPLVIQGHYQPLYDRLLATLVLKSDGISTKYTIRYPNSELVGPILQNTGHVHIQEQETTWQIFVPRDRDAMEVCYMRELPNALAKLFQTPQARESIGHVLNSRVSVIDELLDNAGVAKIPGLVPAPRRGFEDLEDARQDFDVEVSSTGASGSNDHPRFNNSQRSFGQNEEGGDALSDVEEFHTPRSASAHSNARVSPALVGQLNSPLRRASPAVPEVDEFDTPNAYLQLLDNVIRIARRSTLPDRTASSGPHNGSALPGYVHNDAFGLRTQGQMKHDVKVGAAGELFVYELLLGLLSPEFGWDNWTSTINGQVLIHPEYAGRRPWPGRREVSDLTFRDIRGILTGHLIRGGYLTANVWSEATPEYLIEVKTTTGDCGDRFFMSRNQYEMMQDMALVEGQVSQKIYVLFRVYDLGKDSMNVKIYVDPEAHRRSRSLEFTQHTWTVRPN</sequence>
<dbReference type="PANTHER" id="PTHR32387:SF0">
    <property type="entry name" value="PROTEIN NO VEIN"/>
    <property type="match status" value="1"/>
</dbReference>
<reference evidence="2 3" key="1">
    <citation type="submission" date="2016-04" db="EMBL/GenBank/DDBJ databases">
        <title>A degradative enzymes factory behind the ericoid mycorrhizal symbiosis.</title>
        <authorList>
            <consortium name="DOE Joint Genome Institute"/>
            <person name="Martino E."/>
            <person name="Morin E."/>
            <person name="Grelet G."/>
            <person name="Kuo A."/>
            <person name="Kohler A."/>
            <person name="Daghino S."/>
            <person name="Barry K."/>
            <person name="Choi C."/>
            <person name="Cichocki N."/>
            <person name="Clum A."/>
            <person name="Copeland A."/>
            <person name="Hainaut M."/>
            <person name="Haridas S."/>
            <person name="Labutti K."/>
            <person name="Lindquist E."/>
            <person name="Lipzen A."/>
            <person name="Khouja H.-R."/>
            <person name="Murat C."/>
            <person name="Ohm R."/>
            <person name="Olson A."/>
            <person name="Spatafora J."/>
            <person name="Veneault-Fourrey C."/>
            <person name="Henrissat B."/>
            <person name="Grigoriev I."/>
            <person name="Martin F."/>
            <person name="Perotto S."/>
        </authorList>
    </citation>
    <scope>NUCLEOTIDE SEQUENCE [LARGE SCALE GENOMIC DNA]</scope>
    <source>
        <strain evidence="2 3">F</strain>
    </source>
</reference>
<dbReference type="PANTHER" id="PTHR32387">
    <property type="entry name" value="WU:FJ29H11"/>
    <property type="match status" value="1"/>
</dbReference>
<dbReference type="Gene3D" id="3.30.565.10">
    <property type="entry name" value="Histidine kinase-like ATPase, C-terminal domain"/>
    <property type="match status" value="1"/>
</dbReference>
<proteinExistence type="predicted"/>
<feature type="region of interest" description="Disordered" evidence="1">
    <location>
        <begin position="1364"/>
        <end position="1394"/>
    </location>
</feature>
<name>A0A2J6R7P7_HYAVF</name>
<feature type="compositionally biased region" description="Polar residues" evidence="1">
    <location>
        <begin position="1364"/>
        <end position="1387"/>
    </location>
</feature>
<dbReference type="InterPro" id="IPR052957">
    <property type="entry name" value="Auxin_embryo_med"/>
</dbReference>
<dbReference type="Proteomes" id="UP000235786">
    <property type="component" value="Unassembled WGS sequence"/>
</dbReference>
<dbReference type="NCBIfam" id="NF047352">
    <property type="entry name" value="P_loop_sacsin"/>
    <property type="match status" value="1"/>
</dbReference>
<dbReference type="SUPFAM" id="SSF55874">
    <property type="entry name" value="ATPase domain of HSP90 chaperone/DNA topoisomerase II/histidine kinase"/>
    <property type="match status" value="1"/>
</dbReference>
<gene>
    <name evidence="2" type="ORF">L207DRAFT_570242</name>
</gene>
<dbReference type="OrthoDB" id="1262810at2759"/>
<evidence type="ECO:0000313" key="3">
    <source>
        <dbReference type="Proteomes" id="UP000235786"/>
    </source>
</evidence>
<keyword evidence="3" id="KW-1185">Reference proteome</keyword>
<organism evidence="2 3">
    <name type="scientific">Hyaloscypha variabilis (strain UAMH 11265 / GT02V1 / F)</name>
    <name type="common">Meliniomyces variabilis</name>
    <dbReference type="NCBI Taxonomy" id="1149755"/>
    <lineage>
        <taxon>Eukaryota</taxon>
        <taxon>Fungi</taxon>
        <taxon>Dikarya</taxon>
        <taxon>Ascomycota</taxon>
        <taxon>Pezizomycotina</taxon>
        <taxon>Leotiomycetes</taxon>
        <taxon>Helotiales</taxon>
        <taxon>Hyaloscyphaceae</taxon>
        <taxon>Hyaloscypha</taxon>
        <taxon>Hyaloscypha variabilis</taxon>
    </lineage>
</organism>
<dbReference type="InterPro" id="IPR036890">
    <property type="entry name" value="HATPase_C_sf"/>
</dbReference>